<dbReference type="KEGG" id="ned:HUN01_17565"/>
<sequence length="47" mass="4977">MANILIQDLNAQSGLVELNTSELNEVKGGCPICIFLVAVAVGYLLND</sequence>
<proteinExistence type="predicted"/>
<evidence type="ECO:0000313" key="2">
    <source>
        <dbReference type="Proteomes" id="UP000514713"/>
    </source>
</evidence>
<organism evidence="1 2">
    <name type="scientific">Nostoc edaphicum CCNP1411</name>
    <dbReference type="NCBI Taxonomy" id="1472755"/>
    <lineage>
        <taxon>Bacteria</taxon>
        <taxon>Bacillati</taxon>
        <taxon>Cyanobacteriota</taxon>
        <taxon>Cyanophyceae</taxon>
        <taxon>Nostocales</taxon>
        <taxon>Nostocaceae</taxon>
        <taxon>Nostoc</taxon>
    </lineage>
</organism>
<protein>
    <submittedName>
        <fullName evidence="1">Uncharacterized protein</fullName>
    </submittedName>
</protein>
<keyword evidence="2" id="KW-1185">Reference proteome</keyword>
<accession>A0A7D7QDW3</accession>
<dbReference type="RefSeq" id="WP_181932334.1">
    <property type="nucleotide sequence ID" value="NZ_CP054698.1"/>
</dbReference>
<dbReference type="EMBL" id="CP054698">
    <property type="protein sequence ID" value="QMS89299.1"/>
    <property type="molecule type" value="Genomic_DNA"/>
</dbReference>
<dbReference type="AlphaFoldDB" id="A0A7D7QDW3"/>
<reference evidence="2" key="1">
    <citation type="submission" date="2020-06" db="EMBL/GenBank/DDBJ databases">
        <title>Nostoc edaphicum CCNP1411 genome.</title>
        <authorList>
            <person name="Fidor A."/>
            <person name="Grabski M."/>
            <person name="Gawor J."/>
            <person name="Gromadka R."/>
            <person name="Wegrzyn G."/>
            <person name="Mazur-Marzec H."/>
        </authorList>
    </citation>
    <scope>NUCLEOTIDE SEQUENCE [LARGE SCALE GENOMIC DNA]</scope>
    <source>
        <strain evidence="2">CCNP1411</strain>
    </source>
</reference>
<dbReference type="Proteomes" id="UP000514713">
    <property type="component" value="Chromosome"/>
</dbReference>
<evidence type="ECO:0000313" key="1">
    <source>
        <dbReference type="EMBL" id="QMS89299.1"/>
    </source>
</evidence>
<gene>
    <name evidence="1" type="ORF">HUN01_17565</name>
</gene>
<name>A0A7D7QDW3_9NOSO</name>